<reference evidence="3 4" key="1">
    <citation type="submission" date="2019-03" db="EMBL/GenBank/DDBJ databases">
        <title>Lake Tanganyika Metagenome-Assembled Genomes (MAGs).</title>
        <authorList>
            <person name="Tran P."/>
        </authorList>
    </citation>
    <scope>NUCLEOTIDE SEQUENCE [LARGE SCALE GENOMIC DNA]</scope>
    <source>
        <strain evidence="3">K_DeepCast_65m_m2_236</strain>
    </source>
</reference>
<evidence type="ECO:0000256" key="2">
    <source>
        <dbReference type="ARBA" id="ARBA00023002"/>
    </source>
</evidence>
<proteinExistence type="inferred from homology"/>
<keyword evidence="2" id="KW-0560">Oxidoreductase</keyword>
<dbReference type="SUPFAM" id="SSF51735">
    <property type="entry name" value="NAD(P)-binding Rossmann-fold domains"/>
    <property type="match status" value="1"/>
</dbReference>
<protein>
    <submittedName>
        <fullName evidence="3">SDR family oxidoreductase</fullName>
    </submittedName>
</protein>
<dbReference type="FunFam" id="3.40.50.720:FF:000084">
    <property type="entry name" value="Short-chain dehydrogenase reductase"/>
    <property type="match status" value="1"/>
</dbReference>
<dbReference type="InterPro" id="IPR020904">
    <property type="entry name" value="Sc_DH/Rdtase_CS"/>
</dbReference>
<dbReference type="PROSITE" id="PS00061">
    <property type="entry name" value="ADH_SHORT"/>
    <property type="match status" value="1"/>
</dbReference>
<dbReference type="CDD" id="cd05233">
    <property type="entry name" value="SDR_c"/>
    <property type="match status" value="1"/>
</dbReference>
<evidence type="ECO:0000313" key="4">
    <source>
        <dbReference type="Proteomes" id="UP000703893"/>
    </source>
</evidence>
<dbReference type="Proteomes" id="UP000703893">
    <property type="component" value="Unassembled WGS sequence"/>
</dbReference>
<dbReference type="AlphaFoldDB" id="A0A937X6X1"/>
<dbReference type="PANTHER" id="PTHR43639">
    <property type="entry name" value="OXIDOREDUCTASE, SHORT-CHAIN DEHYDROGENASE/REDUCTASE FAMILY (AFU_ORTHOLOGUE AFUA_5G02870)"/>
    <property type="match status" value="1"/>
</dbReference>
<dbReference type="PRINTS" id="PR00081">
    <property type="entry name" value="GDHRDH"/>
</dbReference>
<name>A0A937X6X1_9BACT</name>
<dbReference type="Pfam" id="PF13561">
    <property type="entry name" value="adh_short_C2"/>
    <property type="match status" value="1"/>
</dbReference>
<gene>
    <name evidence="3" type="ORF">FJZ00_09085</name>
</gene>
<sequence>MVVDDDVRTPQPGREPRRVVVTGGGSGIGLSVAEAFAGHGDRVAIVGRDEKRLSAAIEQSADAPGELIAVSGDVASGPGARQILRQAVEAIGGVEILVNNAGICIEELVVETSDEAWRALVDTNLSGAFYMARETGRLMIDQGRGGVILNTSSINAPMPERGYVPYSMTKAAIDCMTQGLSLELAEYGIRVCGVRPGYIETPMLGKVLEDSADLEAWREEETARVALGRFGTGADCAGAFLFLASPAASYITGASVTVDGGRLLT</sequence>
<dbReference type="GO" id="GO:0016491">
    <property type="term" value="F:oxidoreductase activity"/>
    <property type="evidence" value="ECO:0007669"/>
    <property type="project" value="UniProtKB-KW"/>
</dbReference>
<evidence type="ECO:0000313" key="3">
    <source>
        <dbReference type="EMBL" id="MBM3275294.1"/>
    </source>
</evidence>
<accession>A0A937X6X1</accession>
<comment type="similarity">
    <text evidence="1">Belongs to the short-chain dehydrogenases/reductases (SDR) family.</text>
</comment>
<dbReference type="Gene3D" id="3.40.50.720">
    <property type="entry name" value="NAD(P)-binding Rossmann-like Domain"/>
    <property type="match status" value="1"/>
</dbReference>
<dbReference type="PANTHER" id="PTHR43639:SF1">
    <property type="entry name" value="SHORT-CHAIN DEHYDROGENASE_REDUCTASE FAMILY PROTEIN"/>
    <property type="match status" value="1"/>
</dbReference>
<comment type="caution">
    <text evidence="3">The sequence shown here is derived from an EMBL/GenBank/DDBJ whole genome shotgun (WGS) entry which is preliminary data.</text>
</comment>
<organism evidence="3 4">
    <name type="scientific">Candidatus Tanganyikabacteria bacterium</name>
    <dbReference type="NCBI Taxonomy" id="2961651"/>
    <lineage>
        <taxon>Bacteria</taxon>
        <taxon>Bacillati</taxon>
        <taxon>Candidatus Sericytochromatia</taxon>
        <taxon>Candidatus Tanganyikabacteria</taxon>
    </lineage>
</organism>
<dbReference type="PRINTS" id="PR00080">
    <property type="entry name" value="SDRFAMILY"/>
</dbReference>
<dbReference type="InterPro" id="IPR002347">
    <property type="entry name" value="SDR_fam"/>
</dbReference>
<dbReference type="EMBL" id="VGJX01000518">
    <property type="protein sequence ID" value="MBM3275294.1"/>
    <property type="molecule type" value="Genomic_DNA"/>
</dbReference>
<dbReference type="InterPro" id="IPR036291">
    <property type="entry name" value="NAD(P)-bd_dom_sf"/>
</dbReference>
<evidence type="ECO:0000256" key="1">
    <source>
        <dbReference type="ARBA" id="ARBA00006484"/>
    </source>
</evidence>